<reference evidence="8 9" key="1">
    <citation type="submission" date="2024-01" db="EMBL/GenBank/DDBJ databases">
        <authorList>
            <consortium name="Genoscope - CEA"/>
            <person name="William W."/>
        </authorList>
    </citation>
    <scope>NUCLEOTIDE SEQUENCE [LARGE SCALE GENOMIC DNA]</scope>
    <source>
        <strain evidence="8 9">29B2s-10</strain>
    </source>
</reference>
<dbReference type="CDD" id="cd00067">
    <property type="entry name" value="GAL4"/>
    <property type="match status" value="1"/>
</dbReference>
<keyword evidence="9" id="KW-1185">Reference proteome</keyword>
<feature type="compositionally biased region" description="Low complexity" evidence="6">
    <location>
        <begin position="171"/>
        <end position="185"/>
    </location>
</feature>
<evidence type="ECO:0000313" key="9">
    <source>
        <dbReference type="Proteomes" id="UP001497600"/>
    </source>
</evidence>
<dbReference type="InterPro" id="IPR001138">
    <property type="entry name" value="Zn2Cys6_DnaBD"/>
</dbReference>
<feature type="compositionally biased region" description="Low complexity" evidence="6">
    <location>
        <begin position="127"/>
        <end position="146"/>
    </location>
</feature>
<feature type="region of interest" description="Disordered" evidence="6">
    <location>
        <begin position="730"/>
        <end position="784"/>
    </location>
</feature>
<dbReference type="InterPro" id="IPR036864">
    <property type="entry name" value="Zn2-C6_fun-type_DNA-bd_sf"/>
</dbReference>
<keyword evidence="3" id="KW-0238">DNA-binding</keyword>
<dbReference type="SUPFAM" id="SSF57701">
    <property type="entry name" value="Zn2/Cys6 DNA-binding domain"/>
    <property type="match status" value="1"/>
</dbReference>
<dbReference type="PANTHER" id="PTHR31845">
    <property type="entry name" value="FINGER DOMAIN PROTEIN, PUTATIVE-RELATED"/>
    <property type="match status" value="1"/>
</dbReference>
<feature type="compositionally biased region" description="Low complexity" evidence="6">
    <location>
        <begin position="28"/>
        <end position="42"/>
    </location>
</feature>
<name>A0ABP0E5X4_9ASCO</name>
<gene>
    <name evidence="8" type="primary">WAR1</name>
    <name evidence="8" type="ORF">CAAN4_A06106</name>
</gene>
<evidence type="ECO:0000256" key="5">
    <source>
        <dbReference type="ARBA" id="ARBA00023242"/>
    </source>
</evidence>
<dbReference type="Gene3D" id="4.10.240.10">
    <property type="entry name" value="Zn(2)-C6 fungal-type DNA-binding domain"/>
    <property type="match status" value="1"/>
</dbReference>
<evidence type="ECO:0000256" key="6">
    <source>
        <dbReference type="SAM" id="MobiDB-lite"/>
    </source>
</evidence>
<comment type="subcellular location">
    <subcellularLocation>
        <location evidence="1">Nucleus</location>
    </subcellularLocation>
</comment>
<dbReference type="InterPro" id="IPR051089">
    <property type="entry name" value="prtT"/>
</dbReference>
<keyword evidence="4" id="KW-0804">Transcription</keyword>
<feature type="compositionally biased region" description="Low complexity" evidence="6">
    <location>
        <begin position="732"/>
        <end position="741"/>
    </location>
</feature>
<feature type="region of interest" description="Disordered" evidence="6">
    <location>
        <begin position="97"/>
        <end position="146"/>
    </location>
</feature>
<dbReference type="SMART" id="SM00066">
    <property type="entry name" value="GAL4"/>
    <property type="match status" value="1"/>
</dbReference>
<dbReference type="Proteomes" id="UP001497600">
    <property type="component" value="Chromosome A"/>
</dbReference>
<evidence type="ECO:0000256" key="1">
    <source>
        <dbReference type="ARBA" id="ARBA00004123"/>
    </source>
</evidence>
<protein>
    <submittedName>
        <fullName evidence="8">Transcriptional regulator War1p</fullName>
    </submittedName>
</protein>
<dbReference type="PROSITE" id="PS00463">
    <property type="entry name" value="ZN2_CY6_FUNGAL_1"/>
    <property type="match status" value="1"/>
</dbReference>
<feature type="region of interest" description="Disordered" evidence="6">
    <location>
        <begin position="167"/>
        <end position="190"/>
    </location>
</feature>
<feature type="domain" description="Zn(2)-C6 fungal-type" evidence="7">
    <location>
        <begin position="56"/>
        <end position="91"/>
    </location>
</feature>
<dbReference type="EMBL" id="OZ004253">
    <property type="protein sequence ID" value="CAK7893169.1"/>
    <property type="molecule type" value="Genomic_DNA"/>
</dbReference>
<accession>A0ABP0E5X4</accession>
<evidence type="ECO:0000313" key="8">
    <source>
        <dbReference type="EMBL" id="CAK7893169.1"/>
    </source>
</evidence>
<sequence length="931" mass="102622">MSETPDYHMNGKTDTVSPPDDSATNTKGSGLDGSSSGGNNQSNPPPPMKPGRRPVACKKCHSLKVKCTPADLNNPAGPCIRCVNSKRECEIDLNQTRKRRRRTRAAIEGDSVMHSNSDIGVSSNSPGGATYASMGSGSGSGNTSNTMDQTVLVSQLQDQIRHLTSELQRAQNQSSTQSQNSPQPNRMYTPPSIYISKNDLESEISLLCNSSSVVLTDLTTSLKETADRRAFLLKGLSKSVDVVSMGLLTIEDATFRLNLYKNTIYVAHPFVEIKDDVTVHDLRASHPYLFNAIMSVTNAIYTKPIELDSSLAIDNAAIQSVTTEVLVAGSKSDELVQSLLLLSLWYNTPELFRHRRYHLLISLSVTMLHDLGIVGKPTYSYNKGSGTVIERTGAGQVVGGSSLKPSSKEQYTLVEYRKLIMILYYSTVSICLILRRTIYVKWTPYVEESCQVLERSGDPVLEEVALFSRLSHQLERIHHIVHAPDVPEYKTSAGQYITSELQKHLNVIKEKINPTNYPFMAFYYSVEAYLHEPMLGHILTSGDNQNLRLSAESIASIGICTRSCLMALETFNRMAPGEIANIPLFYASRIIYTAGMLLRLRYLILSLPSHIEKDMVPSQAIYVIQKLNSLVAEASKIHPCNHFLKKTRLVISLFIQTYATQVQELLRKNGQTPDNFRAPLLNKKERSEMERLNDMYATNRGGGVMTHDSGKPFPPHVPLDILSYAASFRNANSGNSPTSSGLPPPSPRGDLSRTPNPPKIPSPSFLRFNSYGEERNAPSQPTQLSGDVIAANKNTTDNQNDGMVATQASLSGNNGTPDLKRNSVTFNRPSDTLDFPVGNNIPMESNNPMPAPSTGRYLGSILNPNSNFPAPVAGTPSMEPNHKVNLANADQLESSYLALNDEFWVDLLSSDKDRINFSNNINSQITESFFM</sequence>
<keyword evidence="5" id="KW-0539">Nucleus</keyword>
<evidence type="ECO:0000256" key="2">
    <source>
        <dbReference type="ARBA" id="ARBA00023015"/>
    </source>
</evidence>
<feature type="region of interest" description="Disordered" evidence="6">
    <location>
        <begin position="1"/>
        <end position="55"/>
    </location>
</feature>
<feature type="compositionally biased region" description="Polar residues" evidence="6">
    <location>
        <begin position="113"/>
        <end position="126"/>
    </location>
</feature>
<organism evidence="8 9">
    <name type="scientific">[Candida] anglica</name>
    <dbReference type="NCBI Taxonomy" id="148631"/>
    <lineage>
        <taxon>Eukaryota</taxon>
        <taxon>Fungi</taxon>
        <taxon>Dikarya</taxon>
        <taxon>Ascomycota</taxon>
        <taxon>Saccharomycotina</taxon>
        <taxon>Pichiomycetes</taxon>
        <taxon>Debaryomycetaceae</taxon>
        <taxon>Kurtzmaniella</taxon>
    </lineage>
</organism>
<proteinExistence type="predicted"/>
<feature type="compositionally biased region" description="Basic and acidic residues" evidence="6">
    <location>
        <begin position="1"/>
        <end position="11"/>
    </location>
</feature>
<keyword evidence="2" id="KW-0805">Transcription regulation</keyword>
<evidence type="ECO:0000259" key="7">
    <source>
        <dbReference type="PROSITE" id="PS50048"/>
    </source>
</evidence>
<evidence type="ECO:0000256" key="3">
    <source>
        <dbReference type="ARBA" id="ARBA00023125"/>
    </source>
</evidence>
<dbReference type="PANTHER" id="PTHR31845:SF10">
    <property type="entry name" value="ZN(II)2CYS6 TRANSCRIPTION FACTOR (EUROFUNG)"/>
    <property type="match status" value="1"/>
</dbReference>
<dbReference type="PROSITE" id="PS50048">
    <property type="entry name" value="ZN2_CY6_FUNGAL_2"/>
    <property type="match status" value="1"/>
</dbReference>
<evidence type="ECO:0000256" key="4">
    <source>
        <dbReference type="ARBA" id="ARBA00023163"/>
    </source>
</evidence>
<feature type="compositionally biased region" description="Polar residues" evidence="6">
    <location>
        <begin position="12"/>
        <end position="27"/>
    </location>
</feature>